<dbReference type="AlphaFoldDB" id="A0A9X0YKZ6"/>
<organism evidence="1 3">
    <name type="scientific">Formosa algae</name>
    <dbReference type="NCBI Taxonomy" id="225843"/>
    <lineage>
        <taxon>Bacteria</taxon>
        <taxon>Pseudomonadati</taxon>
        <taxon>Bacteroidota</taxon>
        <taxon>Flavobacteriia</taxon>
        <taxon>Flavobacteriales</taxon>
        <taxon>Flavobacteriaceae</taxon>
        <taxon>Formosa</taxon>
    </lineage>
</organism>
<evidence type="ECO:0000313" key="2">
    <source>
        <dbReference type="EMBL" id="MDQ0333951.1"/>
    </source>
</evidence>
<keyword evidence="1" id="KW-0132">Cell division</keyword>
<evidence type="ECO:0000313" key="1">
    <source>
        <dbReference type="EMBL" id="MBP1839174.1"/>
    </source>
</evidence>
<keyword evidence="4" id="KW-1185">Reference proteome</keyword>
<accession>A0A9X0YKZ6</accession>
<dbReference type="GO" id="GO:0051301">
    <property type="term" value="P:cell division"/>
    <property type="evidence" value="ECO:0007669"/>
    <property type="project" value="UniProtKB-KW"/>
</dbReference>
<sequence>MAIRVHWGYIKLFVLAGLTLFLFAFAAVRNGHRKVSEPVIHFGGDDNLYITHENVSNLLIQNEKEVLNLSKEALDLNTLEFALNSNPLIKSAEVYVDVNGMLTADIEQKKPIARVQDATSFYIDDEGGYMPLSSNYTARVPFVVGYIEKNNLSNVFKIAQKVYNDIFLKTHVVEIHQTEDLNVSLKLRQHRFDVYLGDLNQLDKKINNLKVFYKKALKEDTLDDYKTINLQFDNQVVCTKN</sequence>
<evidence type="ECO:0000313" key="3">
    <source>
        <dbReference type="Proteomes" id="UP001138672"/>
    </source>
</evidence>
<name>A0A9X0YKZ6_9FLAO</name>
<evidence type="ECO:0000313" key="4">
    <source>
        <dbReference type="Proteomes" id="UP001231587"/>
    </source>
</evidence>
<dbReference type="EMBL" id="JAUSUU010000001">
    <property type="protein sequence ID" value="MDQ0333951.1"/>
    <property type="molecule type" value="Genomic_DNA"/>
</dbReference>
<proteinExistence type="predicted"/>
<comment type="caution">
    <text evidence="1">The sequence shown here is derived from an EMBL/GenBank/DDBJ whole genome shotgun (WGS) entry which is preliminary data.</text>
</comment>
<protein>
    <submittedName>
        <fullName evidence="1">Cell division protein FtsQ</fullName>
    </submittedName>
</protein>
<reference evidence="1" key="1">
    <citation type="submission" date="2021-03" db="EMBL/GenBank/DDBJ databases">
        <title>Genomic Encyclopedia of Type Strains, Phase IV (KMG-IV): sequencing the most valuable type-strain genomes for metagenomic binning, comparative biology and taxonomic classification.</title>
        <authorList>
            <person name="Goeker M."/>
        </authorList>
    </citation>
    <scope>NUCLEOTIDE SEQUENCE</scope>
    <source>
        <strain evidence="1">DSM 15523</strain>
        <strain evidence="2 4">DSM 16476</strain>
    </source>
</reference>
<keyword evidence="1" id="KW-0131">Cell cycle</keyword>
<gene>
    <name evidence="1" type="ORF">J2Z56_001080</name>
    <name evidence="2" type="ORF">J2Z57_000373</name>
</gene>
<dbReference type="Proteomes" id="UP001138672">
    <property type="component" value="Unassembled WGS sequence"/>
</dbReference>
<dbReference type="Proteomes" id="UP001231587">
    <property type="component" value="Unassembled WGS sequence"/>
</dbReference>
<dbReference type="RefSeq" id="WP_232301626.1">
    <property type="nucleotide sequence ID" value="NZ_JAGGJQ010000002.1"/>
</dbReference>
<dbReference type="EMBL" id="JAGGJQ010000002">
    <property type="protein sequence ID" value="MBP1839174.1"/>
    <property type="molecule type" value="Genomic_DNA"/>
</dbReference>